<feature type="compositionally biased region" description="Low complexity" evidence="2">
    <location>
        <begin position="205"/>
        <end position="214"/>
    </location>
</feature>
<evidence type="ECO:0000256" key="1">
    <source>
        <dbReference type="ARBA" id="ARBA00007613"/>
    </source>
</evidence>
<comment type="similarity">
    <text evidence="1">Belongs to the outer membrane factor (OMF) (TC 1.B.17) family.</text>
</comment>
<dbReference type="AlphaFoldDB" id="A0A1M4T4A8"/>
<dbReference type="Proteomes" id="UP000184509">
    <property type="component" value="Unassembled WGS sequence"/>
</dbReference>
<dbReference type="SUPFAM" id="SSF56954">
    <property type="entry name" value="Outer membrane efflux proteins (OEP)"/>
    <property type="match status" value="2"/>
</dbReference>
<dbReference type="STRING" id="1297750.SAMN05444405_101279"/>
<feature type="region of interest" description="Disordered" evidence="2">
    <location>
        <begin position="186"/>
        <end position="238"/>
    </location>
</feature>
<feature type="compositionally biased region" description="Low complexity" evidence="2">
    <location>
        <begin position="221"/>
        <end position="235"/>
    </location>
</feature>
<dbReference type="GO" id="GO:0015562">
    <property type="term" value="F:efflux transmembrane transporter activity"/>
    <property type="evidence" value="ECO:0007669"/>
    <property type="project" value="InterPro"/>
</dbReference>
<protein>
    <submittedName>
        <fullName evidence="3">Outer membrane efflux protein</fullName>
    </submittedName>
</protein>
<evidence type="ECO:0000256" key="2">
    <source>
        <dbReference type="SAM" id="MobiDB-lite"/>
    </source>
</evidence>
<name>A0A1M4T4A8_9BACE</name>
<dbReference type="Gene3D" id="1.20.1600.10">
    <property type="entry name" value="Outer membrane efflux proteins (OEP)"/>
    <property type="match status" value="2"/>
</dbReference>
<gene>
    <name evidence="3" type="ORF">SAMN05444405_101279</name>
</gene>
<proteinExistence type="inferred from homology"/>
<dbReference type="InterPro" id="IPR003423">
    <property type="entry name" value="OMP_efflux"/>
</dbReference>
<evidence type="ECO:0000313" key="3">
    <source>
        <dbReference type="EMBL" id="SHE39323.1"/>
    </source>
</evidence>
<organism evidence="3 4">
    <name type="scientific">Bacteroides luti</name>
    <dbReference type="NCBI Taxonomy" id="1297750"/>
    <lineage>
        <taxon>Bacteria</taxon>
        <taxon>Pseudomonadati</taxon>
        <taxon>Bacteroidota</taxon>
        <taxon>Bacteroidia</taxon>
        <taxon>Bacteroidales</taxon>
        <taxon>Bacteroidaceae</taxon>
        <taxon>Bacteroides</taxon>
    </lineage>
</organism>
<keyword evidence="4" id="KW-1185">Reference proteome</keyword>
<reference evidence="3 4" key="1">
    <citation type="submission" date="2016-11" db="EMBL/GenBank/DDBJ databases">
        <authorList>
            <person name="Jaros S."/>
            <person name="Januszkiewicz K."/>
            <person name="Wedrychowicz H."/>
        </authorList>
    </citation>
    <scope>NUCLEOTIDE SEQUENCE [LARGE SCALE GENOMIC DNA]</scope>
    <source>
        <strain evidence="3 4">DSM 26991</strain>
    </source>
</reference>
<evidence type="ECO:0000313" key="4">
    <source>
        <dbReference type="Proteomes" id="UP000184509"/>
    </source>
</evidence>
<dbReference type="InterPro" id="IPR010131">
    <property type="entry name" value="MdtP/NodT-like"/>
</dbReference>
<feature type="compositionally biased region" description="Gly residues" evidence="2">
    <location>
        <begin position="195"/>
        <end position="204"/>
    </location>
</feature>
<sequence>MIYRYVCLLVVVLLTTNYSQIKAQDSIAVYVQQALKNNPKIRADFAAYEASMQRVVPAGSLPDPELGFSFYLKSMEQVNGKEIGTLSLMQMFPWFGTLKAAKSEMSWMAKASYEKFRESSFEVIYNIQSQWYKLNSIQAQLANIRENIKLLKSLEEIALYKYKSPGGKGRASGSSSYSSVSSTTVQVSSGTPLSTGGGMAGMGGTSSVSSPSSSAMTANQSGSMASSMSSSSMSSGSGGMSDVLRIQIERAELENSLETTQSQFTAAVAAFNALLGRPYASTVSVPDTLLQKPFIANDAAAWEAVVTQNPMLAMWKAESASYEAKGEMAKKMGYPMIGIGLEYMINVKKPEDMNSMNNMNGMDMIMPMVKFTLPIYRKKYKAQVKDSKLMKQSAELQYQNTQNELEASFVAINLRIADASRKIALYEKQRQLTETTFQLMLREFAASSVSLTDVLQVQRELLNYSLKQVDSVVEYNTAVAEFEKIIAKDDLITTNK</sequence>
<dbReference type="RefSeq" id="WP_139261179.1">
    <property type="nucleotide sequence ID" value="NZ_FQTV01000001.1"/>
</dbReference>
<dbReference type="Pfam" id="PF02321">
    <property type="entry name" value="OEP"/>
    <property type="match status" value="1"/>
</dbReference>
<dbReference type="OrthoDB" id="1680428at2"/>
<accession>A0A1M4T4A8</accession>
<dbReference type="EMBL" id="FQTV01000001">
    <property type="protein sequence ID" value="SHE39323.1"/>
    <property type="molecule type" value="Genomic_DNA"/>
</dbReference>
<dbReference type="PANTHER" id="PTHR30203">
    <property type="entry name" value="OUTER MEMBRANE CATION EFFLUX PROTEIN"/>
    <property type="match status" value="1"/>
</dbReference>